<feature type="transmembrane region" description="Helical" evidence="6">
    <location>
        <begin position="158"/>
        <end position="177"/>
    </location>
</feature>
<dbReference type="GO" id="GO:0008506">
    <property type="term" value="F:sucrose:proton symporter activity"/>
    <property type="evidence" value="ECO:0007669"/>
    <property type="project" value="TreeGrafter"/>
</dbReference>
<feature type="transmembrane region" description="Helical" evidence="6">
    <location>
        <begin position="309"/>
        <end position="328"/>
    </location>
</feature>
<feature type="transmembrane region" description="Helical" evidence="6">
    <location>
        <begin position="111"/>
        <end position="131"/>
    </location>
</feature>
<dbReference type="PROSITE" id="PS50850">
    <property type="entry name" value="MFS"/>
    <property type="match status" value="1"/>
</dbReference>
<feature type="transmembrane region" description="Helical" evidence="6">
    <location>
        <begin position="16"/>
        <end position="34"/>
    </location>
</feature>
<feature type="transmembrane region" description="Helical" evidence="6">
    <location>
        <begin position="334"/>
        <end position="355"/>
    </location>
</feature>
<feature type="transmembrane region" description="Helical" evidence="6">
    <location>
        <begin position="86"/>
        <end position="105"/>
    </location>
</feature>
<evidence type="ECO:0000256" key="6">
    <source>
        <dbReference type="SAM" id="Phobius"/>
    </source>
</evidence>
<dbReference type="PANTHER" id="PTHR19432:SF35">
    <property type="entry name" value="SOLUTE CARRIER FAMILY 45 MEMBER 3 ISOFORM X1"/>
    <property type="match status" value="1"/>
</dbReference>
<feature type="transmembrane region" description="Helical" evidence="6">
    <location>
        <begin position="189"/>
        <end position="208"/>
    </location>
</feature>
<evidence type="ECO:0000259" key="7">
    <source>
        <dbReference type="PROSITE" id="PS50850"/>
    </source>
</evidence>
<dbReference type="SUPFAM" id="SSF103473">
    <property type="entry name" value="MFS general substrate transporter"/>
    <property type="match status" value="2"/>
</dbReference>
<sequence>MISDNVWFMGGRRRPFIIIGGIISAIAFLCLPFIQEISNITGIADIVIIASLIALFLDLSVNVTFNPARSIIADLTPEGKVRTSGYVWMQIVSGFFGVFAYFLSMLFGNEILLYIAAFIVLGMAVFPILLIEEKKDLKEEKNTGEEEKFGVWQIIKEIYPLYGFLVFGLFSLFHHFFHDALAPLHNPVLIGALIYSIIIGIVNIIAGIKNPSNQKEFQKIMLAHSFSWVAFQSMFILSGFFIENRILPNIDLAKITANWFAESLTGVQQTADSSIGNMVSLGFFILNLVGAVFPLVLQAVAKTIGRVRTYISALSVAALGYFYIAFVGSVEWDFYLGMLLVGIGWSAVISIVFAIMSERVNPAKMGLFMGVFNLAVVLPQMMSNGVANVIRQTGNYQLLYILCGVFVSVSVLFWIFVREPESTKAATNVGGGGH</sequence>
<dbReference type="Pfam" id="PF07690">
    <property type="entry name" value="MFS_1"/>
    <property type="match status" value="2"/>
</dbReference>
<reference evidence="8" key="1">
    <citation type="submission" date="2019-08" db="EMBL/GenBank/DDBJ databases">
        <authorList>
            <person name="Kucharzyk K."/>
            <person name="Murdoch R.W."/>
            <person name="Higgins S."/>
            <person name="Loffler F."/>
        </authorList>
    </citation>
    <scope>NUCLEOTIDE SEQUENCE</scope>
</reference>
<evidence type="ECO:0000256" key="3">
    <source>
        <dbReference type="ARBA" id="ARBA00022692"/>
    </source>
</evidence>
<dbReference type="EMBL" id="VSSQ01000996">
    <property type="protein sequence ID" value="MPM03963.1"/>
    <property type="molecule type" value="Genomic_DNA"/>
</dbReference>
<accession>A0A644WNQ5</accession>
<dbReference type="GO" id="GO:0016020">
    <property type="term" value="C:membrane"/>
    <property type="evidence" value="ECO:0007669"/>
    <property type="project" value="UniProtKB-SubCell"/>
</dbReference>
<dbReference type="Gene3D" id="1.20.1250.20">
    <property type="entry name" value="MFS general substrate transporter like domains"/>
    <property type="match status" value="2"/>
</dbReference>
<dbReference type="AlphaFoldDB" id="A0A644WNQ5"/>
<dbReference type="InterPro" id="IPR036259">
    <property type="entry name" value="MFS_trans_sf"/>
</dbReference>
<evidence type="ECO:0000256" key="4">
    <source>
        <dbReference type="ARBA" id="ARBA00022989"/>
    </source>
</evidence>
<comment type="caution">
    <text evidence="8">The sequence shown here is derived from an EMBL/GenBank/DDBJ whole genome shotgun (WGS) entry which is preliminary data.</text>
</comment>
<feature type="domain" description="Major facilitator superfamily (MFS) profile" evidence="7">
    <location>
        <begin position="237"/>
        <end position="434"/>
    </location>
</feature>
<keyword evidence="5 6" id="KW-0472">Membrane</keyword>
<name>A0A644WNQ5_9ZZZZ</name>
<feature type="transmembrane region" description="Helical" evidence="6">
    <location>
        <begin position="367"/>
        <end position="386"/>
    </location>
</feature>
<gene>
    <name evidence="8" type="ORF">SDC9_50230</name>
</gene>
<feature type="transmembrane region" description="Helical" evidence="6">
    <location>
        <begin position="398"/>
        <end position="417"/>
    </location>
</feature>
<evidence type="ECO:0000313" key="8">
    <source>
        <dbReference type="EMBL" id="MPM03963.1"/>
    </source>
</evidence>
<comment type="subcellular location">
    <subcellularLocation>
        <location evidence="1">Membrane</location>
        <topology evidence="1">Multi-pass membrane protein</topology>
    </subcellularLocation>
</comment>
<dbReference type="PANTHER" id="PTHR19432">
    <property type="entry name" value="SUGAR TRANSPORTER"/>
    <property type="match status" value="1"/>
</dbReference>
<feature type="transmembrane region" description="Helical" evidence="6">
    <location>
        <begin position="46"/>
        <end position="65"/>
    </location>
</feature>
<proteinExistence type="predicted"/>
<dbReference type="InterPro" id="IPR011701">
    <property type="entry name" value="MFS"/>
</dbReference>
<keyword evidence="2" id="KW-0813">Transport</keyword>
<protein>
    <recommendedName>
        <fullName evidence="7">Major facilitator superfamily (MFS) profile domain-containing protein</fullName>
    </recommendedName>
</protein>
<feature type="transmembrane region" description="Helical" evidence="6">
    <location>
        <begin position="220"/>
        <end position="242"/>
    </location>
</feature>
<keyword evidence="3 6" id="KW-0812">Transmembrane</keyword>
<dbReference type="InterPro" id="IPR020846">
    <property type="entry name" value="MFS_dom"/>
</dbReference>
<feature type="transmembrane region" description="Helical" evidence="6">
    <location>
        <begin position="278"/>
        <end position="297"/>
    </location>
</feature>
<evidence type="ECO:0000256" key="1">
    <source>
        <dbReference type="ARBA" id="ARBA00004141"/>
    </source>
</evidence>
<evidence type="ECO:0000256" key="2">
    <source>
        <dbReference type="ARBA" id="ARBA00022448"/>
    </source>
</evidence>
<evidence type="ECO:0000256" key="5">
    <source>
        <dbReference type="ARBA" id="ARBA00023136"/>
    </source>
</evidence>
<keyword evidence="4 6" id="KW-1133">Transmembrane helix</keyword>
<organism evidence="8">
    <name type="scientific">bioreactor metagenome</name>
    <dbReference type="NCBI Taxonomy" id="1076179"/>
    <lineage>
        <taxon>unclassified sequences</taxon>
        <taxon>metagenomes</taxon>
        <taxon>ecological metagenomes</taxon>
    </lineage>
</organism>